<organism evidence="1 2">
    <name type="scientific">[Clostridium] aminophilum</name>
    <dbReference type="NCBI Taxonomy" id="1526"/>
    <lineage>
        <taxon>Bacteria</taxon>
        <taxon>Bacillati</taxon>
        <taxon>Bacillota</taxon>
        <taxon>Clostridia</taxon>
        <taxon>Lachnospirales</taxon>
        <taxon>Lachnospiraceae</taxon>
    </lineage>
</organism>
<keyword evidence="2" id="KW-1185">Reference proteome</keyword>
<dbReference type="Proteomes" id="UP000199820">
    <property type="component" value="Unassembled WGS sequence"/>
</dbReference>
<evidence type="ECO:0000313" key="1">
    <source>
        <dbReference type="EMBL" id="SET71798.1"/>
    </source>
</evidence>
<dbReference type="AlphaFoldDB" id="A0A1I0GLI8"/>
<reference evidence="1 2" key="1">
    <citation type="submission" date="2016-10" db="EMBL/GenBank/DDBJ databases">
        <authorList>
            <person name="de Groot N.N."/>
        </authorList>
    </citation>
    <scope>NUCLEOTIDE SEQUENCE [LARGE SCALE GENOMIC DNA]</scope>
    <source>
        <strain evidence="1 2">KH1P1</strain>
    </source>
</reference>
<evidence type="ECO:0000313" key="2">
    <source>
        <dbReference type="Proteomes" id="UP000199820"/>
    </source>
</evidence>
<sequence>METIKFLYVDDNTDPYISQYLYEEYGYEGVSIEYLQRPFEPEDTYESLLSDRDVHFADIIIIDSMLFENANLSNQKLAGEEFEIILRKVFPFKEVIVVTQNDVDEECRVIKKFDTSSGNSSKDFFEKEWKPVLDKAVERVKLCRKLLKRIEEKNYVEKYFFEEIQQSLQGESGYDKLTVADVDRLIAAFEEIKREYDNK</sequence>
<dbReference type="RefSeq" id="WP_074649934.1">
    <property type="nucleotide sequence ID" value="NZ_FOIL01000035.1"/>
</dbReference>
<accession>A0A1I0GLI8</accession>
<proteinExistence type="predicted"/>
<protein>
    <submittedName>
        <fullName evidence="1">Uncharacterized protein</fullName>
    </submittedName>
</protein>
<gene>
    <name evidence="1" type="ORF">SAMN04487771_103532</name>
</gene>
<dbReference type="EMBL" id="FOIL01000035">
    <property type="protein sequence ID" value="SET71798.1"/>
    <property type="molecule type" value="Genomic_DNA"/>
</dbReference>
<name>A0A1I0GLI8_9FIRM</name>
<dbReference type="OrthoDB" id="2082158at2"/>